<evidence type="ECO:0000313" key="3">
    <source>
        <dbReference type="EMBL" id="KAH1908374.1"/>
    </source>
</evidence>
<gene>
    <name evidence="3" type="ORF">KXV57_003345</name>
</gene>
<evidence type="ECO:0000256" key="2">
    <source>
        <dbReference type="SAM" id="SignalP"/>
    </source>
</evidence>
<organism evidence="3 4">
    <name type="scientific">Aspergillus fumigatus</name>
    <name type="common">Neosartorya fumigata</name>
    <dbReference type="NCBI Taxonomy" id="746128"/>
    <lineage>
        <taxon>Eukaryota</taxon>
        <taxon>Fungi</taxon>
        <taxon>Dikarya</taxon>
        <taxon>Ascomycota</taxon>
        <taxon>Pezizomycotina</taxon>
        <taxon>Eurotiomycetes</taxon>
        <taxon>Eurotiomycetidae</taxon>
        <taxon>Eurotiales</taxon>
        <taxon>Aspergillaceae</taxon>
        <taxon>Aspergillus</taxon>
        <taxon>Aspergillus subgen. Fumigati</taxon>
    </lineage>
</organism>
<comment type="caution">
    <text evidence="3">The sequence shown here is derived from an EMBL/GenBank/DDBJ whole genome shotgun (WGS) entry which is preliminary data.</text>
</comment>
<feature type="chain" id="PRO_5040415658" description="Apple domain-containing protein" evidence="2">
    <location>
        <begin position="23"/>
        <end position="385"/>
    </location>
</feature>
<protein>
    <recommendedName>
        <fullName evidence="5">Apple domain-containing protein</fullName>
    </recommendedName>
</protein>
<name>A0A9P8NM26_ASPFM</name>
<dbReference type="AlphaFoldDB" id="A0A9P8NM26"/>
<evidence type="ECO:0008006" key="5">
    <source>
        <dbReference type="Google" id="ProtNLM"/>
    </source>
</evidence>
<evidence type="ECO:0000313" key="4">
    <source>
        <dbReference type="Proteomes" id="UP000813423"/>
    </source>
</evidence>
<reference evidence="3" key="1">
    <citation type="submission" date="2021-08" db="EMBL/GenBank/DDBJ databases">
        <title>Global Aspergillus fumigatus from environmental and clinical sources.</title>
        <authorList>
            <person name="Barber A."/>
            <person name="Sae-Ong T."/>
        </authorList>
    </citation>
    <scope>NUCLEOTIDE SEQUENCE</scope>
    <source>
        <strain evidence="3">NRZ-2016-071</strain>
    </source>
</reference>
<dbReference type="EMBL" id="JAIBSC010000020">
    <property type="protein sequence ID" value="KAH1908374.1"/>
    <property type="molecule type" value="Genomic_DNA"/>
</dbReference>
<feature type="signal peptide" evidence="2">
    <location>
        <begin position="1"/>
        <end position="22"/>
    </location>
</feature>
<feature type="region of interest" description="Disordered" evidence="1">
    <location>
        <begin position="305"/>
        <end position="334"/>
    </location>
</feature>
<accession>A0A9P8NM26</accession>
<sequence>MLFFLPGASWLLVVAGMQAVSASCLNNIQNNTIGFFSSAPLTFSYKHPSAFHCAFKCEKLEHCQAWLYADPGDCQLYRRAALSTASNPNFLYASPPLVIQTSPMLQQALFFEPIPPEQCRKKLFSPLLAQYFTGLLPPSMDPSGVRDCNLWHTWSKQSDRRQKIFRREASWRRMLVQQPPASLAYVEASYSCGDQIYKRYYLSCNASPTTHLINDQVQMDLIGLLMNMLYDIVLESCCGSPRRHWICWEGHMPPKFPTYVLTEQLTAFVERAMQEADVVVIDHWRRSRAMSRFPCYQYAGEADRPVSPHANPTPHLPIEPLNSAGPDISRDDFDPQSNRLSALRALQYPYQDWGVNSNSTWLSGLACLELREEKFIPRVDSDDEE</sequence>
<dbReference type="Proteomes" id="UP000813423">
    <property type="component" value="Unassembled WGS sequence"/>
</dbReference>
<proteinExistence type="predicted"/>
<evidence type="ECO:0000256" key="1">
    <source>
        <dbReference type="SAM" id="MobiDB-lite"/>
    </source>
</evidence>
<keyword evidence="2" id="KW-0732">Signal</keyword>